<organism evidence="1">
    <name type="scientific">Ananas comosus var. bracteatus</name>
    <name type="common">red pineapple</name>
    <dbReference type="NCBI Taxonomy" id="296719"/>
    <lineage>
        <taxon>Eukaryota</taxon>
        <taxon>Viridiplantae</taxon>
        <taxon>Streptophyta</taxon>
        <taxon>Embryophyta</taxon>
        <taxon>Tracheophyta</taxon>
        <taxon>Spermatophyta</taxon>
        <taxon>Magnoliopsida</taxon>
        <taxon>Liliopsida</taxon>
        <taxon>Poales</taxon>
        <taxon>Bromeliaceae</taxon>
        <taxon>Bromelioideae</taxon>
        <taxon>Ananas</taxon>
    </lineage>
</organism>
<sequence>MKEDAPAMSTLHMQELSSSLTPEHFDDTNYTKWCLNEENKIRAENIWPSFLAKKLHQKIKILKIMKPAVWLTTVSVACRHICRVSGRVGIVLARNRRENGLGAVRVGVWTLKSAKVGF</sequence>
<evidence type="ECO:0000313" key="1">
    <source>
        <dbReference type="EMBL" id="CAD1832942.1"/>
    </source>
</evidence>
<reference evidence="1" key="1">
    <citation type="submission" date="2020-07" db="EMBL/GenBank/DDBJ databases">
        <authorList>
            <person name="Lin J."/>
        </authorList>
    </citation>
    <scope>NUCLEOTIDE SEQUENCE</scope>
</reference>
<proteinExistence type="predicted"/>
<gene>
    <name evidence="1" type="ORF">CB5_LOCUS16153</name>
</gene>
<accession>A0A6V7PQ06</accession>
<name>A0A6V7PQ06_ANACO</name>
<dbReference type="EMBL" id="LR862150">
    <property type="protein sequence ID" value="CAD1832942.1"/>
    <property type="molecule type" value="Genomic_DNA"/>
</dbReference>
<protein>
    <submittedName>
        <fullName evidence="1">Uncharacterized protein</fullName>
    </submittedName>
</protein>
<dbReference type="AlphaFoldDB" id="A0A6V7PQ06"/>